<dbReference type="RefSeq" id="WP_141346254.1">
    <property type="nucleotide sequence ID" value="NZ_BJLF01000012.1"/>
</dbReference>
<evidence type="ECO:0000313" key="2">
    <source>
        <dbReference type="EMBL" id="GEA51786.1"/>
    </source>
</evidence>
<dbReference type="EMBL" id="BJLF01000012">
    <property type="protein sequence ID" value="GEA51786.1"/>
    <property type="molecule type" value="Genomic_DNA"/>
</dbReference>
<keyword evidence="3" id="KW-1185">Reference proteome</keyword>
<dbReference type="PROSITE" id="PS51257">
    <property type="entry name" value="PROKAR_LIPOPROTEIN"/>
    <property type="match status" value="1"/>
</dbReference>
<evidence type="ECO:0000313" key="3">
    <source>
        <dbReference type="Proteomes" id="UP000318717"/>
    </source>
</evidence>
<dbReference type="OrthoDB" id="5906435at2"/>
<proteinExistence type="predicted"/>
<accession>A0A4Y3HXD8</accession>
<dbReference type="Proteomes" id="UP000318717">
    <property type="component" value="Unassembled WGS sequence"/>
</dbReference>
<evidence type="ECO:0008006" key="4">
    <source>
        <dbReference type="Google" id="ProtNLM"/>
    </source>
</evidence>
<comment type="caution">
    <text evidence="2">The sequence shown here is derived from an EMBL/GenBank/DDBJ whole genome shotgun (WGS) entry which is preliminary data.</text>
</comment>
<dbReference type="AlphaFoldDB" id="A0A4Y3HXD8"/>
<feature type="region of interest" description="Disordered" evidence="1">
    <location>
        <begin position="77"/>
        <end position="98"/>
    </location>
</feature>
<feature type="compositionally biased region" description="Polar residues" evidence="1">
    <location>
        <begin position="77"/>
        <end position="96"/>
    </location>
</feature>
<reference evidence="2 3" key="1">
    <citation type="submission" date="2019-06" db="EMBL/GenBank/DDBJ databases">
        <title>Whole genome shotgun sequence of Vibrio inusitatus NBRC 102082.</title>
        <authorList>
            <person name="Hosoyama A."/>
            <person name="Uohara A."/>
            <person name="Ohji S."/>
            <person name="Ichikawa N."/>
        </authorList>
    </citation>
    <scope>NUCLEOTIDE SEQUENCE [LARGE SCALE GENOMIC DNA]</scope>
    <source>
        <strain evidence="2 3">NBRC 102082</strain>
    </source>
</reference>
<gene>
    <name evidence="2" type="ORF">VIN01S_25900</name>
</gene>
<sequence length="313" mass="35016">MKHTLLVLALTPIILTGCGGSSSTNHEVQKVLKQTKEHPVSIEMKELGQPNIDSNNPDSQSKSAMIYTLDKAATKNPQRTIESSIDNQSEIQSSKNAEVKQDSTELNKWLVRDENQLIISEFENAGFNEEQVFNICKLKMTEDATFACAMEPDTKDTNTTSAVFKMYYRSMFTIDNDTSAYVNLTYTPSKQMLVLSKTITSSDPLVMQQTESINTAILDTIVSPDVKIQHLDDTTEKRVQVTVSLKMDGDMAKKLKDMYLNSDDSKAITELKLTNQKGFRIDFTNGMAKSEQHGDDLALFNYRIRQIIGVAAS</sequence>
<name>A0A4Y3HXD8_9VIBR</name>
<protein>
    <recommendedName>
        <fullName evidence="4">Lipoprotein</fullName>
    </recommendedName>
</protein>
<evidence type="ECO:0000256" key="1">
    <source>
        <dbReference type="SAM" id="MobiDB-lite"/>
    </source>
</evidence>
<organism evidence="2 3">
    <name type="scientific">Vibrio inusitatus NBRC 102082</name>
    <dbReference type="NCBI Taxonomy" id="1219070"/>
    <lineage>
        <taxon>Bacteria</taxon>
        <taxon>Pseudomonadati</taxon>
        <taxon>Pseudomonadota</taxon>
        <taxon>Gammaproteobacteria</taxon>
        <taxon>Vibrionales</taxon>
        <taxon>Vibrionaceae</taxon>
        <taxon>Vibrio</taxon>
    </lineage>
</organism>